<keyword evidence="2" id="KW-0012">Acyltransferase</keyword>
<evidence type="ECO:0000313" key="4">
    <source>
        <dbReference type="EMBL" id="MUH73316.1"/>
    </source>
</evidence>
<dbReference type="PROSITE" id="PS51186">
    <property type="entry name" value="GNAT"/>
    <property type="match status" value="1"/>
</dbReference>
<dbReference type="OrthoDB" id="9799601at2"/>
<dbReference type="AlphaFoldDB" id="A0A6N8F9Y9"/>
<dbReference type="RefSeq" id="WP_155696507.1">
    <property type="nucleotide sequence ID" value="NZ_WOCD01000005.1"/>
</dbReference>
<feature type="domain" description="N-acetyltransferase" evidence="3">
    <location>
        <begin position="3"/>
        <end position="161"/>
    </location>
</feature>
<dbReference type="CDD" id="cd04301">
    <property type="entry name" value="NAT_SF"/>
    <property type="match status" value="1"/>
</dbReference>
<evidence type="ECO:0000259" key="3">
    <source>
        <dbReference type="PROSITE" id="PS51186"/>
    </source>
</evidence>
<comment type="caution">
    <text evidence="4">The sequence shown here is derived from an EMBL/GenBank/DDBJ whole genome shotgun (WGS) entry which is preliminary data.</text>
</comment>
<gene>
    <name evidence="4" type="ORF">GNP35_12965</name>
</gene>
<protein>
    <submittedName>
        <fullName evidence="4">GNAT family N-acetyltransferase</fullName>
    </submittedName>
</protein>
<keyword evidence="5" id="KW-1185">Reference proteome</keyword>
<accession>A0A6N8F9Y9</accession>
<organism evidence="4 5">
    <name type="scientific">Psychrosphaera haliotis</name>
    <dbReference type="NCBI Taxonomy" id="555083"/>
    <lineage>
        <taxon>Bacteria</taxon>
        <taxon>Pseudomonadati</taxon>
        <taxon>Pseudomonadota</taxon>
        <taxon>Gammaproteobacteria</taxon>
        <taxon>Alteromonadales</taxon>
        <taxon>Pseudoalteromonadaceae</taxon>
        <taxon>Psychrosphaera</taxon>
    </lineage>
</organism>
<dbReference type="InterPro" id="IPR050832">
    <property type="entry name" value="Bact_Acetyltransf"/>
</dbReference>
<dbReference type="InterPro" id="IPR000182">
    <property type="entry name" value="GNAT_dom"/>
</dbReference>
<dbReference type="Gene3D" id="3.40.630.30">
    <property type="match status" value="1"/>
</dbReference>
<dbReference type="GO" id="GO:0016747">
    <property type="term" value="F:acyltransferase activity, transferring groups other than amino-acyl groups"/>
    <property type="evidence" value="ECO:0007669"/>
    <property type="project" value="InterPro"/>
</dbReference>
<reference evidence="4 5" key="1">
    <citation type="submission" date="2019-11" db="EMBL/GenBank/DDBJ databases">
        <title>P. haliotis isolates from Z. marina roots.</title>
        <authorList>
            <person name="Cohen M."/>
            <person name="Jospin G."/>
            <person name="Eisen J.A."/>
            <person name="Coil D.A."/>
        </authorList>
    </citation>
    <scope>NUCLEOTIDE SEQUENCE [LARGE SCALE GENOMIC DNA]</scope>
    <source>
        <strain evidence="4 5">UCD-MCMsp1aY</strain>
    </source>
</reference>
<dbReference type="Proteomes" id="UP000439994">
    <property type="component" value="Unassembled WGS sequence"/>
</dbReference>
<proteinExistence type="predicted"/>
<evidence type="ECO:0000256" key="2">
    <source>
        <dbReference type="ARBA" id="ARBA00023315"/>
    </source>
</evidence>
<dbReference type="PANTHER" id="PTHR43877:SF2">
    <property type="entry name" value="AMINOALKYLPHOSPHONATE N-ACETYLTRANSFERASE-RELATED"/>
    <property type="match status" value="1"/>
</dbReference>
<dbReference type="Pfam" id="PF00583">
    <property type="entry name" value="Acetyltransf_1"/>
    <property type="match status" value="1"/>
</dbReference>
<evidence type="ECO:0000313" key="5">
    <source>
        <dbReference type="Proteomes" id="UP000439994"/>
    </source>
</evidence>
<sequence>MNIEIRQADYNVEKDGTDLVNLLNGYAQDPMGGAEPLSQFSQDNLIAALAKTPHAFSVLAYVDGKPAGLINCFEGFSTFACKPVVNIHDVTVAGDFRGLGLSQKMLDEVERIASSKGACKLTLEVLEGNTVARNSYLKYGFKGYELDPEMGKAEFWEKKLK</sequence>
<name>A0A6N8F9Y9_9GAMM</name>
<keyword evidence="1 4" id="KW-0808">Transferase</keyword>
<dbReference type="PANTHER" id="PTHR43877">
    <property type="entry name" value="AMINOALKYLPHOSPHONATE N-ACETYLTRANSFERASE-RELATED-RELATED"/>
    <property type="match status" value="1"/>
</dbReference>
<dbReference type="InterPro" id="IPR016181">
    <property type="entry name" value="Acyl_CoA_acyltransferase"/>
</dbReference>
<dbReference type="SUPFAM" id="SSF55729">
    <property type="entry name" value="Acyl-CoA N-acyltransferases (Nat)"/>
    <property type="match status" value="1"/>
</dbReference>
<dbReference type="EMBL" id="WOCD01000005">
    <property type="protein sequence ID" value="MUH73316.1"/>
    <property type="molecule type" value="Genomic_DNA"/>
</dbReference>
<evidence type="ECO:0000256" key="1">
    <source>
        <dbReference type="ARBA" id="ARBA00022679"/>
    </source>
</evidence>